<protein>
    <recommendedName>
        <fullName evidence="4">NEL domain-containing protein</fullName>
    </recommendedName>
</protein>
<name>A0A819XMB6_9BILA</name>
<dbReference type="Proteomes" id="UP000663851">
    <property type="component" value="Unassembled WGS sequence"/>
</dbReference>
<dbReference type="Proteomes" id="UP000663833">
    <property type="component" value="Unassembled WGS sequence"/>
</dbReference>
<evidence type="ECO:0000313" key="6">
    <source>
        <dbReference type="EMBL" id="CAF4144443.1"/>
    </source>
</evidence>
<comment type="caution">
    <text evidence="6">The sequence shown here is derived from an EMBL/GenBank/DDBJ whole genome shotgun (WGS) entry which is preliminary data.</text>
</comment>
<reference evidence="6" key="1">
    <citation type="submission" date="2021-02" db="EMBL/GenBank/DDBJ databases">
        <authorList>
            <person name="Nowell W R."/>
        </authorList>
    </citation>
    <scope>NUCLEOTIDE SEQUENCE</scope>
</reference>
<dbReference type="PROSITE" id="PS51450">
    <property type="entry name" value="LRR"/>
    <property type="match status" value="1"/>
</dbReference>
<accession>A0A819XMB6</accession>
<dbReference type="EMBL" id="CAJNYD010000013">
    <property type="protein sequence ID" value="CAF3174782.1"/>
    <property type="molecule type" value="Genomic_DNA"/>
</dbReference>
<organism evidence="6 7">
    <name type="scientific">Rotaria socialis</name>
    <dbReference type="NCBI Taxonomy" id="392032"/>
    <lineage>
        <taxon>Eukaryota</taxon>
        <taxon>Metazoa</taxon>
        <taxon>Spiralia</taxon>
        <taxon>Gnathifera</taxon>
        <taxon>Rotifera</taxon>
        <taxon>Eurotatoria</taxon>
        <taxon>Bdelloidea</taxon>
        <taxon>Philodinida</taxon>
        <taxon>Philodinidae</taxon>
        <taxon>Rotaria</taxon>
    </lineage>
</organism>
<dbReference type="InterPro" id="IPR003591">
    <property type="entry name" value="Leu-rich_rpt_typical-subtyp"/>
</dbReference>
<dbReference type="SUPFAM" id="SSF52058">
    <property type="entry name" value="L domain-like"/>
    <property type="match status" value="1"/>
</dbReference>
<dbReference type="InterPro" id="IPR001611">
    <property type="entry name" value="Leu-rich_rpt"/>
</dbReference>
<dbReference type="SMART" id="SM00369">
    <property type="entry name" value="LRR_TYP"/>
    <property type="match status" value="3"/>
</dbReference>
<evidence type="ECO:0000313" key="7">
    <source>
        <dbReference type="Proteomes" id="UP000663851"/>
    </source>
</evidence>
<dbReference type="GO" id="GO:0016567">
    <property type="term" value="P:protein ubiquitination"/>
    <property type="evidence" value="ECO:0007669"/>
    <property type="project" value="InterPro"/>
</dbReference>
<dbReference type="PANTHER" id="PTHR48051">
    <property type="match status" value="1"/>
</dbReference>
<dbReference type="AlphaFoldDB" id="A0A819XMB6"/>
<dbReference type="PANTHER" id="PTHR48051:SF1">
    <property type="entry name" value="RAS SUPPRESSOR PROTEIN 1"/>
    <property type="match status" value="1"/>
</dbReference>
<proteinExistence type="predicted"/>
<dbReference type="GO" id="GO:0004842">
    <property type="term" value="F:ubiquitin-protein transferase activity"/>
    <property type="evidence" value="ECO:0007669"/>
    <property type="project" value="InterPro"/>
</dbReference>
<dbReference type="InterPro" id="IPR029487">
    <property type="entry name" value="NEL_dom"/>
</dbReference>
<dbReference type="InterPro" id="IPR032675">
    <property type="entry name" value="LRR_dom_sf"/>
</dbReference>
<dbReference type="PROSITE" id="PS52053">
    <property type="entry name" value="NEL"/>
    <property type="match status" value="1"/>
</dbReference>
<dbReference type="EMBL" id="CAJOBO010000150">
    <property type="protein sequence ID" value="CAF4144443.1"/>
    <property type="molecule type" value="Genomic_DNA"/>
</dbReference>
<dbReference type="GO" id="GO:0005737">
    <property type="term" value="C:cytoplasm"/>
    <property type="evidence" value="ECO:0007669"/>
    <property type="project" value="TreeGrafter"/>
</dbReference>
<dbReference type="Gene3D" id="1.20.58.360">
    <property type="entry name" value="Shigella T3SS effector IpaH defines"/>
    <property type="match status" value="1"/>
</dbReference>
<keyword evidence="2" id="KW-0677">Repeat</keyword>
<dbReference type="InterPro" id="IPR050216">
    <property type="entry name" value="LRR_domain-containing"/>
</dbReference>
<feature type="region of interest" description="Disordered" evidence="3">
    <location>
        <begin position="15"/>
        <end position="45"/>
    </location>
</feature>
<feature type="domain" description="NEL" evidence="4">
    <location>
        <begin position="214"/>
        <end position="520"/>
    </location>
</feature>
<evidence type="ECO:0000256" key="1">
    <source>
        <dbReference type="ARBA" id="ARBA00022614"/>
    </source>
</evidence>
<keyword evidence="1" id="KW-0433">Leucine-rich repeat</keyword>
<dbReference type="Gene3D" id="3.80.10.10">
    <property type="entry name" value="Ribonuclease Inhibitor"/>
    <property type="match status" value="1"/>
</dbReference>
<evidence type="ECO:0000313" key="5">
    <source>
        <dbReference type="EMBL" id="CAF3174782.1"/>
    </source>
</evidence>
<dbReference type="Pfam" id="PF14496">
    <property type="entry name" value="NEL"/>
    <property type="match status" value="1"/>
</dbReference>
<evidence type="ECO:0000259" key="4">
    <source>
        <dbReference type="PROSITE" id="PS52053"/>
    </source>
</evidence>
<gene>
    <name evidence="6" type="ORF">HFQ381_LOCUS3966</name>
    <name evidence="5" type="ORF">LUA448_LOCUS615</name>
</gene>
<evidence type="ECO:0000256" key="2">
    <source>
        <dbReference type="ARBA" id="ARBA00022737"/>
    </source>
</evidence>
<evidence type="ECO:0000256" key="3">
    <source>
        <dbReference type="SAM" id="MobiDB-lite"/>
    </source>
</evidence>
<dbReference type="Pfam" id="PF13855">
    <property type="entry name" value="LRR_8"/>
    <property type="match status" value="1"/>
</dbReference>
<sequence length="520" mass="60209">MDSLAIRGTSLAATQRRNQTNALQRTSNSIRLQSPSAVPQRRSQVGASSMRFASAQYLRPSPPKPMTMPELKQSLEAWQDPADDVQDVEAKKRIKDCFKQRSNTLDLSFLSLSTLPDSFGRMDHLRYLSLANNRFSEIPQTLFNLTGLKLLNFSSNVLTEVPDSFKEFQKLEFFNAECNQLRKVSKELVHLPNIKTVMLSHNRILKFPENIHNIKNLALKDQIPLASFGDFSIEFRAPWEERFQNEGGSDYFEIWLARYEEMLRLPEAEKYREAFKKRIGLLLDAMVKYPNLRIECYKKAQNVIATCHDGIATCHDGILFALYEMEIKNTEERMIASELSDEAVLREVERIFNFYRLQEFSLSHSQSHPYENGTAAEDEEISALETALFFYISPANTLEMPLGTEKICFMLYPDMAPANHDDVAKAVAQIQREKIERGKNFLIDFVLDKEYWLNYLSNRYADFIAEHTQVFMDQMEQLEAKKDKISDYDYLIEANRIGKEKDESEQTLYHQLTKNIVVDS</sequence>